<feature type="non-terminal residue" evidence="1">
    <location>
        <position position="355"/>
    </location>
</feature>
<gene>
    <name evidence="1" type="ORF">SCLCIDRAFT_41805</name>
</gene>
<sequence>LETTRTIEIWSISVAKHVLCKEVENLTHEKHGLHFKAKSSTAEQQEGFMMNEVANTMRGGGPYLWELVTALLDSIPNHHQAEKASVAEPALFMGQEMDLGEFGGDNIGLEGGNDSDAGECGDAGTQGTHQAASRNAALLVIKAVVCISIFLQSSNERCNHLQGTLSFFFHSTSVPEKVIKTLAHAGLSISIKSIDNAVKSVSKEISNQIKKSAQTLCSSFAYDNFDMDFKMWQPTLEKQSLFVSATSATIIPLYGVHSTDVLCCSAELWAKDPCNPNPTSFPLISETKPMIMLHKLDTYSKQPHPNSLSLRQEAFVWHVHNILVCHGQHFGHFLMELGEVNPVDKIPVHKTEQVP</sequence>
<reference evidence="2" key="2">
    <citation type="submission" date="2015-01" db="EMBL/GenBank/DDBJ databases">
        <title>Evolutionary Origins and Diversification of the Mycorrhizal Mutualists.</title>
        <authorList>
            <consortium name="DOE Joint Genome Institute"/>
            <consortium name="Mycorrhizal Genomics Consortium"/>
            <person name="Kohler A."/>
            <person name="Kuo A."/>
            <person name="Nagy L.G."/>
            <person name="Floudas D."/>
            <person name="Copeland A."/>
            <person name="Barry K.W."/>
            <person name="Cichocki N."/>
            <person name="Veneault-Fourrey C."/>
            <person name="LaButti K."/>
            <person name="Lindquist E.A."/>
            <person name="Lipzen A."/>
            <person name="Lundell T."/>
            <person name="Morin E."/>
            <person name="Murat C."/>
            <person name="Riley R."/>
            <person name="Ohm R."/>
            <person name="Sun H."/>
            <person name="Tunlid A."/>
            <person name="Henrissat B."/>
            <person name="Grigoriev I.V."/>
            <person name="Hibbett D.S."/>
            <person name="Martin F."/>
        </authorList>
    </citation>
    <scope>NUCLEOTIDE SEQUENCE [LARGE SCALE GENOMIC DNA]</scope>
    <source>
        <strain evidence="2">Foug A</strain>
    </source>
</reference>
<evidence type="ECO:0000313" key="1">
    <source>
        <dbReference type="EMBL" id="KIM55069.1"/>
    </source>
</evidence>
<evidence type="ECO:0000313" key="2">
    <source>
        <dbReference type="Proteomes" id="UP000053989"/>
    </source>
</evidence>
<dbReference type="InParanoid" id="A0A0C3DFB5"/>
<reference evidence="1 2" key="1">
    <citation type="submission" date="2014-04" db="EMBL/GenBank/DDBJ databases">
        <authorList>
            <consortium name="DOE Joint Genome Institute"/>
            <person name="Kuo A."/>
            <person name="Kohler A."/>
            <person name="Nagy L.G."/>
            <person name="Floudas D."/>
            <person name="Copeland A."/>
            <person name="Barry K.W."/>
            <person name="Cichocki N."/>
            <person name="Veneault-Fourrey C."/>
            <person name="LaButti K."/>
            <person name="Lindquist E.A."/>
            <person name="Lipzen A."/>
            <person name="Lundell T."/>
            <person name="Morin E."/>
            <person name="Murat C."/>
            <person name="Sun H."/>
            <person name="Tunlid A."/>
            <person name="Henrissat B."/>
            <person name="Grigoriev I.V."/>
            <person name="Hibbett D.S."/>
            <person name="Martin F."/>
            <person name="Nordberg H.P."/>
            <person name="Cantor M.N."/>
            <person name="Hua S.X."/>
        </authorList>
    </citation>
    <scope>NUCLEOTIDE SEQUENCE [LARGE SCALE GENOMIC DNA]</scope>
    <source>
        <strain evidence="1 2">Foug A</strain>
    </source>
</reference>
<dbReference type="OrthoDB" id="4743193at2759"/>
<keyword evidence="2" id="KW-1185">Reference proteome</keyword>
<protein>
    <submittedName>
        <fullName evidence="1">Uncharacterized protein</fullName>
    </submittedName>
</protein>
<organism evidence="1 2">
    <name type="scientific">Scleroderma citrinum Foug A</name>
    <dbReference type="NCBI Taxonomy" id="1036808"/>
    <lineage>
        <taxon>Eukaryota</taxon>
        <taxon>Fungi</taxon>
        <taxon>Dikarya</taxon>
        <taxon>Basidiomycota</taxon>
        <taxon>Agaricomycotina</taxon>
        <taxon>Agaricomycetes</taxon>
        <taxon>Agaricomycetidae</taxon>
        <taxon>Boletales</taxon>
        <taxon>Sclerodermatineae</taxon>
        <taxon>Sclerodermataceae</taxon>
        <taxon>Scleroderma</taxon>
    </lineage>
</organism>
<dbReference type="Proteomes" id="UP000053989">
    <property type="component" value="Unassembled WGS sequence"/>
</dbReference>
<name>A0A0C3DFB5_9AGAM</name>
<accession>A0A0C3DFB5</accession>
<dbReference type="STRING" id="1036808.A0A0C3DFB5"/>
<feature type="non-terminal residue" evidence="1">
    <location>
        <position position="1"/>
    </location>
</feature>
<dbReference type="AlphaFoldDB" id="A0A0C3DFB5"/>
<dbReference type="EMBL" id="KN822141">
    <property type="protein sequence ID" value="KIM55069.1"/>
    <property type="molecule type" value="Genomic_DNA"/>
</dbReference>
<proteinExistence type="predicted"/>
<dbReference type="HOGENOM" id="CLU_009487_5_1_1"/>